<dbReference type="EMBL" id="JAMKFB020000001">
    <property type="protein sequence ID" value="KAL0202352.1"/>
    <property type="molecule type" value="Genomic_DNA"/>
</dbReference>
<sequence>MVARFKRERAVKVMLDILRKMNENYLAEQLENEYKEVGNAVQMSRDVHTVDLNLQSSETVNAPVLTRNNISNPVTVNFSSSAGAL</sequence>
<keyword evidence="2" id="KW-1185">Reference proteome</keyword>
<evidence type="ECO:0000313" key="1">
    <source>
        <dbReference type="EMBL" id="KAL0202352.1"/>
    </source>
</evidence>
<accession>A0ABD0RUY8</accession>
<gene>
    <name evidence="1" type="ORF">M9458_000370</name>
</gene>
<dbReference type="Proteomes" id="UP001529510">
    <property type="component" value="Unassembled WGS sequence"/>
</dbReference>
<organism evidence="1 2">
    <name type="scientific">Cirrhinus mrigala</name>
    <name type="common">Mrigala</name>
    <dbReference type="NCBI Taxonomy" id="683832"/>
    <lineage>
        <taxon>Eukaryota</taxon>
        <taxon>Metazoa</taxon>
        <taxon>Chordata</taxon>
        <taxon>Craniata</taxon>
        <taxon>Vertebrata</taxon>
        <taxon>Euteleostomi</taxon>
        <taxon>Actinopterygii</taxon>
        <taxon>Neopterygii</taxon>
        <taxon>Teleostei</taxon>
        <taxon>Ostariophysi</taxon>
        <taxon>Cypriniformes</taxon>
        <taxon>Cyprinidae</taxon>
        <taxon>Labeoninae</taxon>
        <taxon>Labeonini</taxon>
        <taxon>Cirrhinus</taxon>
    </lineage>
</organism>
<dbReference type="AlphaFoldDB" id="A0ABD0RUY8"/>
<dbReference type="SUPFAM" id="SSF47986">
    <property type="entry name" value="DEATH domain"/>
    <property type="match status" value="1"/>
</dbReference>
<dbReference type="InterPro" id="IPR011029">
    <property type="entry name" value="DEATH-like_dom_sf"/>
</dbReference>
<reference evidence="1 2" key="1">
    <citation type="submission" date="2024-05" db="EMBL/GenBank/DDBJ databases">
        <title>Genome sequencing and assembly of Indian major carp, Cirrhinus mrigala (Hamilton, 1822).</title>
        <authorList>
            <person name="Mohindra V."/>
            <person name="Chowdhury L.M."/>
            <person name="Lal K."/>
            <person name="Jena J.K."/>
        </authorList>
    </citation>
    <scope>NUCLEOTIDE SEQUENCE [LARGE SCALE GENOMIC DNA]</scope>
    <source>
        <strain evidence="1">CM1030</strain>
        <tissue evidence="1">Blood</tissue>
    </source>
</reference>
<protein>
    <submittedName>
        <fullName evidence="1">Uncharacterized protein</fullName>
    </submittedName>
</protein>
<feature type="non-terminal residue" evidence="1">
    <location>
        <position position="85"/>
    </location>
</feature>
<comment type="caution">
    <text evidence="1">The sequence shown here is derived from an EMBL/GenBank/DDBJ whole genome shotgun (WGS) entry which is preliminary data.</text>
</comment>
<dbReference type="Gene3D" id="1.10.533.10">
    <property type="entry name" value="Death Domain, Fas"/>
    <property type="match status" value="1"/>
</dbReference>
<name>A0ABD0RUY8_CIRMR</name>
<proteinExistence type="predicted"/>
<evidence type="ECO:0000313" key="2">
    <source>
        <dbReference type="Proteomes" id="UP001529510"/>
    </source>
</evidence>